<dbReference type="EMBL" id="BSPB01000009">
    <property type="protein sequence ID" value="GLS14153.1"/>
    <property type="molecule type" value="Genomic_DNA"/>
</dbReference>
<evidence type="ECO:0000313" key="1">
    <source>
        <dbReference type="EMBL" id="GLS14153.1"/>
    </source>
</evidence>
<dbReference type="InterPro" id="IPR010710">
    <property type="entry name" value="DUF1289"/>
</dbReference>
<evidence type="ECO:0008006" key="3">
    <source>
        <dbReference type="Google" id="ProtNLM"/>
    </source>
</evidence>
<dbReference type="PANTHER" id="PTHR35175:SF2">
    <property type="entry name" value="DUF1289 DOMAIN-CONTAINING PROTEIN"/>
    <property type="match status" value="1"/>
</dbReference>
<proteinExistence type="predicted"/>
<accession>A0ABQ6C3G2</accession>
<reference evidence="2" key="1">
    <citation type="journal article" date="2019" name="Int. J. Syst. Evol. Microbiol.">
        <title>The Global Catalogue of Microorganisms (GCM) 10K type strain sequencing project: providing services to taxonomists for standard genome sequencing and annotation.</title>
        <authorList>
            <consortium name="The Broad Institute Genomics Platform"/>
            <consortium name="The Broad Institute Genome Sequencing Center for Infectious Disease"/>
            <person name="Wu L."/>
            <person name="Ma J."/>
        </authorList>
    </citation>
    <scope>NUCLEOTIDE SEQUENCE [LARGE SCALE GENOMIC DNA]</scope>
    <source>
        <strain evidence="2">NBRC 109341</strain>
    </source>
</reference>
<organism evidence="1 2">
    <name type="scientific">Hydrogenophaga electricum</name>
    <dbReference type="NCBI Taxonomy" id="1230953"/>
    <lineage>
        <taxon>Bacteria</taxon>
        <taxon>Pseudomonadati</taxon>
        <taxon>Pseudomonadota</taxon>
        <taxon>Betaproteobacteria</taxon>
        <taxon>Burkholderiales</taxon>
        <taxon>Comamonadaceae</taxon>
        <taxon>Hydrogenophaga</taxon>
    </lineage>
</organism>
<dbReference type="Pfam" id="PF06945">
    <property type="entry name" value="DUF1289"/>
    <property type="match status" value="1"/>
</dbReference>
<sequence length="76" mass="8277">MADAARPPLRLADARRRPGVAGVPSPCVGVCRMDAATGWCQGCWRTLDEIAGWGQADEARRLAIWAQIEARQELTT</sequence>
<protein>
    <recommendedName>
        <fullName evidence="3">DUF1289 domain-containing protein</fullName>
    </recommendedName>
</protein>
<name>A0ABQ6C3G2_9BURK</name>
<dbReference type="Proteomes" id="UP001156903">
    <property type="component" value="Unassembled WGS sequence"/>
</dbReference>
<evidence type="ECO:0000313" key="2">
    <source>
        <dbReference type="Proteomes" id="UP001156903"/>
    </source>
</evidence>
<gene>
    <name evidence="1" type="ORF">GCM10007935_15840</name>
</gene>
<comment type="caution">
    <text evidence="1">The sequence shown here is derived from an EMBL/GenBank/DDBJ whole genome shotgun (WGS) entry which is preliminary data.</text>
</comment>
<dbReference type="RefSeq" id="WP_234266393.1">
    <property type="nucleotide sequence ID" value="NZ_BSPB01000009.1"/>
</dbReference>
<keyword evidence="2" id="KW-1185">Reference proteome</keyword>
<dbReference type="PANTHER" id="PTHR35175">
    <property type="entry name" value="DUF1289 DOMAIN-CONTAINING PROTEIN"/>
    <property type="match status" value="1"/>
</dbReference>